<name>A0ABV0MVA3_9TELE</name>
<organism evidence="2 3">
    <name type="scientific">Goodea atripinnis</name>
    <dbReference type="NCBI Taxonomy" id="208336"/>
    <lineage>
        <taxon>Eukaryota</taxon>
        <taxon>Metazoa</taxon>
        <taxon>Chordata</taxon>
        <taxon>Craniata</taxon>
        <taxon>Vertebrata</taxon>
        <taxon>Euteleostomi</taxon>
        <taxon>Actinopterygii</taxon>
        <taxon>Neopterygii</taxon>
        <taxon>Teleostei</taxon>
        <taxon>Neoteleostei</taxon>
        <taxon>Acanthomorphata</taxon>
        <taxon>Ovalentaria</taxon>
        <taxon>Atherinomorphae</taxon>
        <taxon>Cyprinodontiformes</taxon>
        <taxon>Goodeidae</taxon>
        <taxon>Goodea</taxon>
    </lineage>
</organism>
<dbReference type="PANTHER" id="PTHR32170">
    <property type="entry name" value="PROTEASOME ACTIVATOR COMPLEX SUBUNIT 4"/>
    <property type="match status" value="1"/>
</dbReference>
<dbReference type="EMBL" id="JAHRIO010013213">
    <property type="protein sequence ID" value="MEQ2163052.1"/>
    <property type="molecule type" value="Genomic_DNA"/>
</dbReference>
<feature type="domain" description="Proteasome activator Blm10 middle HEAT repeats region" evidence="1">
    <location>
        <begin position="83"/>
        <end position="202"/>
    </location>
</feature>
<dbReference type="InterPro" id="IPR032430">
    <property type="entry name" value="Blm10_mid"/>
</dbReference>
<proteinExistence type="predicted"/>
<dbReference type="Proteomes" id="UP001476798">
    <property type="component" value="Unassembled WGS sequence"/>
</dbReference>
<dbReference type="PANTHER" id="PTHR32170:SF3">
    <property type="entry name" value="PROTEASOME ACTIVATOR COMPLEX SUBUNIT 4"/>
    <property type="match status" value="1"/>
</dbReference>
<gene>
    <name evidence="2" type="ORF">GOODEAATRI_026236</name>
</gene>
<dbReference type="Pfam" id="PF16507">
    <property type="entry name" value="HEAT_PSME4_mid"/>
    <property type="match status" value="1"/>
</dbReference>
<protein>
    <recommendedName>
        <fullName evidence="1">Proteasome activator Blm10 middle HEAT repeats region domain-containing protein</fullName>
    </recommendedName>
</protein>
<sequence length="363" mass="41618">MKLMKLLQRLPASVVRRLHRERYRKPSWLTQIPDTHKLTEEDITTFVQSMMQPVLLAMFSKTGSLDAAQALQNLALMRPELVTRVDGDKLIPYRSDLVQILQLTLHLKCKQGYILACNLLHHILRSTALIYPTEYCSVPGGFHQPVCDYLPIKDWGRPGDLWNLDIRWHVPSVEEISLAFYLLDLLLQPELQRLQRFSKGEQEMSRVTLAIKDSPISLRVHSMVNLDETTLYTGMDYDYILEHSEDDTKSLFSIIKLHGRKQHIRALLIDRVMLQHEGALYCLLGNHNGVCLANLHDWECIALTWPGIVRSGLSSAMSLEKPSIVRLFDDLADKIHRQYETIGIDFYVSSCIGLKTSCASLVR</sequence>
<accession>A0ABV0MVA3</accession>
<evidence type="ECO:0000313" key="3">
    <source>
        <dbReference type="Proteomes" id="UP001476798"/>
    </source>
</evidence>
<evidence type="ECO:0000313" key="2">
    <source>
        <dbReference type="EMBL" id="MEQ2163052.1"/>
    </source>
</evidence>
<keyword evidence="3" id="KW-1185">Reference proteome</keyword>
<reference evidence="2 3" key="1">
    <citation type="submission" date="2021-06" db="EMBL/GenBank/DDBJ databases">
        <authorList>
            <person name="Palmer J.M."/>
        </authorList>
    </citation>
    <scope>NUCLEOTIDE SEQUENCE [LARGE SCALE GENOMIC DNA]</scope>
    <source>
        <strain evidence="2 3">GA_2019</strain>
        <tissue evidence="2">Muscle</tissue>
    </source>
</reference>
<dbReference type="InterPro" id="IPR035309">
    <property type="entry name" value="PSME4"/>
</dbReference>
<evidence type="ECO:0000259" key="1">
    <source>
        <dbReference type="Pfam" id="PF16507"/>
    </source>
</evidence>
<comment type="caution">
    <text evidence="2">The sequence shown here is derived from an EMBL/GenBank/DDBJ whole genome shotgun (WGS) entry which is preliminary data.</text>
</comment>